<keyword evidence="2" id="KW-0732">Signal</keyword>
<name>A0A7U9CS62_PSEFL</name>
<evidence type="ECO:0000313" key="4">
    <source>
        <dbReference type="Proteomes" id="UP000006045"/>
    </source>
</evidence>
<evidence type="ECO:0000313" key="3">
    <source>
        <dbReference type="EMBL" id="EJZ58534.1"/>
    </source>
</evidence>
<dbReference type="Proteomes" id="UP000006045">
    <property type="component" value="Chromosome"/>
</dbReference>
<proteinExistence type="predicted"/>
<feature type="chain" id="PRO_5031063868" description="Heme utilization protein" evidence="2">
    <location>
        <begin position="25"/>
        <end position="321"/>
    </location>
</feature>
<organism evidence="3 4">
    <name type="scientific">Pseudomonas fluorescens R124</name>
    <dbReference type="NCBI Taxonomy" id="743713"/>
    <lineage>
        <taxon>Bacteria</taxon>
        <taxon>Pseudomonadati</taxon>
        <taxon>Pseudomonadota</taxon>
        <taxon>Gammaproteobacteria</taxon>
        <taxon>Pseudomonadales</taxon>
        <taxon>Pseudomonadaceae</taxon>
        <taxon>Pseudomonas</taxon>
    </lineage>
</organism>
<protein>
    <recommendedName>
        <fullName evidence="5">Heme utilization protein</fullName>
    </recommendedName>
</protein>
<dbReference type="RefSeq" id="WP_003225365.1">
    <property type="nucleotide sequence ID" value="NZ_CM001561.1"/>
</dbReference>
<reference evidence="3 4" key="1">
    <citation type="submission" date="2012-08" db="EMBL/GenBank/DDBJ databases">
        <title>The genome of cave-isolated P. fluorescens strain R124 demonstrates phenotypic adaptation to the mineral environment.</title>
        <authorList>
            <person name="Barton M.D."/>
            <person name="Petronio M."/>
            <person name="Giarrizzo J.G."/>
            <person name="Bowling B.V."/>
            <person name="Barton H.A."/>
        </authorList>
    </citation>
    <scope>NUCLEOTIDE SEQUENCE [LARGE SCALE GENOMIC DNA]</scope>
    <source>
        <strain evidence="3 4">R124</strain>
    </source>
</reference>
<gene>
    <name evidence="3" type="ORF">I1A_002862</name>
</gene>
<dbReference type="EMBL" id="CM001561">
    <property type="protein sequence ID" value="EJZ58534.1"/>
    <property type="molecule type" value="Genomic_DNA"/>
</dbReference>
<dbReference type="OrthoDB" id="7024182at2"/>
<sequence>MKSTMALKPLVFALAAVMAMAAQAGGGNEGGHGHNPPPPKGPTLEQLLQIGAGASAVSVDTQNSDTNVVNNEGTQNNSSMSNAMNSSSGNINGNSAAGDGNQQANLAAIASSDESFIFGTSTAAASATQYNNNNYVNNQSTVNSSTLNNVANSSSGNINANSAAGNFNQQKNDLAIASSGGRVAQAASAASQSSTNLVVENQGVQTYSKDTLKGTFSATGGFVAAGVAKTEGDDHGGHGGWGDKGGKGGSSTSGFVAVGELALAGTTTQQVLVPTGWAAPVYNTSNVANVANGSSGNVGFNSAAGVGNMQVNATSISSAGH</sequence>
<feature type="compositionally biased region" description="Low complexity" evidence="1">
    <location>
        <begin position="76"/>
        <end position="98"/>
    </location>
</feature>
<feature type="compositionally biased region" description="Polar residues" evidence="1">
    <location>
        <begin position="61"/>
        <end position="75"/>
    </location>
</feature>
<accession>A0A7U9CS62</accession>
<evidence type="ECO:0008006" key="5">
    <source>
        <dbReference type="Google" id="ProtNLM"/>
    </source>
</evidence>
<evidence type="ECO:0000256" key="1">
    <source>
        <dbReference type="SAM" id="MobiDB-lite"/>
    </source>
</evidence>
<feature type="region of interest" description="Disordered" evidence="1">
    <location>
        <begin position="61"/>
        <end position="98"/>
    </location>
</feature>
<feature type="signal peptide" evidence="2">
    <location>
        <begin position="1"/>
        <end position="24"/>
    </location>
</feature>
<evidence type="ECO:0000256" key="2">
    <source>
        <dbReference type="SAM" id="SignalP"/>
    </source>
</evidence>
<dbReference type="AlphaFoldDB" id="A0A7U9CS62"/>
<feature type="region of interest" description="Disordered" evidence="1">
    <location>
        <begin position="26"/>
        <end position="45"/>
    </location>
</feature>